<gene>
    <name evidence="1" type="ORF">D3093_26800</name>
</gene>
<accession>A0A4D8PVF4</accession>
<proteinExistence type="predicted"/>
<organism evidence="1 2">
    <name type="scientific">Azospirillum argentinense</name>
    <dbReference type="NCBI Taxonomy" id="2970906"/>
    <lineage>
        <taxon>Bacteria</taxon>
        <taxon>Pseudomonadati</taxon>
        <taxon>Pseudomonadota</taxon>
        <taxon>Alphaproteobacteria</taxon>
        <taxon>Rhodospirillales</taxon>
        <taxon>Azospirillaceae</taxon>
        <taxon>Azospirillum</taxon>
    </lineage>
</organism>
<reference evidence="1 2" key="1">
    <citation type="submission" date="2018-09" db="EMBL/GenBank/DDBJ databases">
        <title>Whole genome based analysis of evolution and adaptive divergence in Indian and Brazilian strains of Azospirillum brasilense.</title>
        <authorList>
            <person name="Singh C."/>
            <person name="Tripathi A.K."/>
        </authorList>
    </citation>
    <scope>NUCLEOTIDE SEQUENCE [LARGE SCALE GENOMIC DNA]</scope>
    <source>
        <strain evidence="1 2">MTCC4035</strain>
        <plasmid evidence="1 2">p3</plasmid>
    </source>
</reference>
<dbReference type="AlphaFoldDB" id="A0A4D8PVF4"/>
<dbReference type="Proteomes" id="UP000298595">
    <property type="component" value="Plasmid p3"/>
</dbReference>
<dbReference type="EMBL" id="CP032324">
    <property type="protein sequence ID" value="QCN98899.1"/>
    <property type="molecule type" value="Genomic_DNA"/>
</dbReference>
<protein>
    <submittedName>
        <fullName evidence="1">Uncharacterized protein</fullName>
    </submittedName>
</protein>
<evidence type="ECO:0000313" key="1">
    <source>
        <dbReference type="EMBL" id="QCN98899.1"/>
    </source>
</evidence>
<name>A0A4D8PVF4_9PROT</name>
<dbReference type="RefSeq" id="WP_137117853.1">
    <property type="nucleotide sequence ID" value="NZ_CP032324.1"/>
</dbReference>
<dbReference type="KEGG" id="aare:D3093_26800"/>
<sequence>MTTVPPGLTPHILPGILREIAEIAGFQAAVDLCVAARGRRFYIPARSRLTKNHPLVLAVGWRAARLIADAYGHETLPIPTARPVLRAYRARVLRTAGYTTGQIAMILDMERGTCCGWPRHPTTRSGRWTRASCVPSSTMRRAASPG</sequence>
<evidence type="ECO:0000313" key="2">
    <source>
        <dbReference type="Proteomes" id="UP000298595"/>
    </source>
</evidence>
<keyword evidence="1" id="KW-0614">Plasmid</keyword>
<geneLocation type="plasmid" evidence="1 2">
    <name>p3</name>
</geneLocation>